<dbReference type="GeneID" id="90450037"/>
<organism evidence="1 2">
    <name type="scientific">Geoglobus acetivorans</name>
    <dbReference type="NCBI Taxonomy" id="565033"/>
    <lineage>
        <taxon>Archaea</taxon>
        <taxon>Methanobacteriati</taxon>
        <taxon>Methanobacteriota</taxon>
        <taxon>Archaeoglobi</taxon>
        <taxon>Archaeoglobales</taxon>
        <taxon>Archaeoglobaceae</taxon>
        <taxon>Geoglobus</taxon>
    </lineage>
</organism>
<protein>
    <submittedName>
        <fullName evidence="1">Uncharacterized protein</fullName>
    </submittedName>
</protein>
<evidence type="ECO:0000313" key="2">
    <source>
        <dbReference type="Proteomes" id="UP001492541"/>
    </source>
</evidence>
<accession>A0ABZ3H361</accession>
<reference evidence="1 2" key="1">
    <citation type="submission" date="2021-11" db="EMBL/GenBank/DDBJ databases">
        <title>Whole genome of Geoglobus acetivorans.</title>
        <authorList>
            <person name="Liu D."/>
        </authorList>
    </citation>
    <scope>NUCLEOTIDE SEQUENCE [LARGE SCALE GENOMIC DNA]</scope>
    <source>
        <strain evidence="1 2">SBH6</strain>
    </source>
</reference>
<keyword evidence="2" id="KW-1185">Reference proteome</keyword>
<name>A0ABZ3H361_GEOAI</name>
<dbReference type="Proteomes" id="UP001492541">
    <property type="component" value="Chromosome"/>
</dbReference>
<evidence type="ECO:0000313" key="1">
    <source>
        <dbReference type="EMBL" id="XAT63584.1"/>
    </source>
</evidence>
<gene>
    <name evidence="1" type="ORF">LPQ35_10040</name>
</gene>
<dbReference type="EMBL" id="CP087714">
    <property type="protein sequence ID" value="XAT63584.1"/>
    <property type="molecule type" value="Genomic_DNA"/>
</dbReference>
<proteinExistence type="predicted"/>
<sequence length="118" mass="13670">MPMGCDHESGKGDWARLPNGVMKLHPCCSKCGTLKNVSSDRGEKMSYFIITLSKLRKVLRERGYKMSEAQIRLIARELSETEGFEDTWWITFSAQREIFIQTVRKYVRVPRDLLEAIV</sequence>
<dbReference type="RefSeq" id="WP_193807247.1">
    <property type="nucleotide sequence ID" value="NZ_CP087714.1"/>
</dbReference>